<proteinExistence type="predicted"/>
<feature type="region of interest" description="Disordered" evidence="1">
    <location>
        <begin position="212"/>
        <end position="241"/>
    </location>
</feature>
<sequence>MCQTDTSNNDEIKPNGRLLNLMCRLLRQHEAAHQADARDDNFTLTLKAGTKLEMALEEGLQNYIVTGNAAREGENFQGHPLGKKPDALLRSVIFRLAQAYTGNVKEVEDAAKNGQAHELVQNALQVLKQWGAIAQDMDVIVRATICFKVKLTEGAEDQVRWIWAVNHHPDLKSALTVLRTNGALKAAHVLLGHDHGQRSKVAKQIEELAFRKKNTSKRQPPRSRRRSSPPRWDSHEFVQASEDEPRHRLTHGWVVAYLVFSGGRWRYTLCSALGATRISGLGRDGGGGDAWGLCP</sequence>
<reference evidence="2" key="1">
    <citation type="submission" date="2023-10" db="EMBL/GenBank/DDBJ databases">
        <authorList>
            <person name="Chen Y."/>
            <person name="Shah S."/>
            <person name="Dougan E. K."/>
            <person name="Thang M."/>
            <person name="Chan C."/>
        </authorList>
    </citation>
    <scope>NUCLEOTIDE SEQUENCE [LARGE SCALE GENOMIC DNA]</scope>
</reference>
<accession>A0ABN9V1Z2</accession>
<feature type="compositionally biased region" description="Basic residues" evidence="1">
    <location>
        <begin position="212"/>
        <end position="228"/>
    </location>
</feature>
<evidence type="ECO:0000313" key="3">
    <source>
        <dbReference type="Proteomes" id="UP001189429"/>
    </source>
</evidence>
<gene>
    <name evidence="2" type="ORF">PCOR1329_LOCUS53884</name>
</gene>
<evidence type="ECO:0000313" key="2">
    <source>
        <dbReference type="EMBL" id="CAK0866780.1"/>
    </source>
</evidence>
<dbReference type="EMBL" id="CAUYUJ010016573">
    <property type="protein sequence ID" value="CAK0866780.1"/>
    <property type="molecule type" value="Genomic_DNA"/>
</dbReference>
<protein>
    <submittedName>
        <fullName evidence="2">Uncharacterized protein</fullName>
    </submittedName>
</protein>
<name>A0ABN9V1Z2_9DINO</name>
<keyword evidence="3" id="KW-1185">Reference proteome</keyword>
<organism evidence="2 3">
    <name type="scientific">Prorocentrum cordatum</name>
    <dbReference type="NCBI Taxonomy" id="2364126"/>
    <lineage>
        <taxon>Eukaryota</taxon>
        <taxon>Sar</taxon>
        <taxon>Alveolata</taxon>
        <taxon>Dinophyceae</taxon>
        <taxon>Prorocentrales</taxon>
        <taxon>Prorocentraceae</taxon>
        <taxon>Prorocentrum</taxon>
    </lineage>
</organism>
<evidence type="ECO:0000256" key="1">
    <source>
        <dbReference type="SAM" id="MobiDB-lite"/>
    </source>
</evidence>
<comment type="caution">
    <text evidence="2">The sequence shown here is derived from an EMBL/GenBank/DDBJ whole genome shotgun (WGS) entry which is preliminary data.</text>
</comment>
<dbReference type="Proteomes" id="UP001189429">
    <property type="component" value="Unassembled WGS sequence"/>
</dbReference>